<feature type="compositionally biased region" description="Basic and acidic residues" evidence="4">
    <location>
        <begin position="87"/>
        <end position="105"/>
    </location>
</feature>
<evidence type="ECO:0000259" key="5">
    <source>
        <dbReference type="PROSITE" id="PS00028"/>
    </source>
</evidence>
<feature type="region of interest" description="Disordered" evidence="4">
    <location>
        <begin position="495"/>
        <end position="535"/>
    </location>
</feature>
<evidence type="ECO:0000256" key="3">
    <source>
        <dbReference type="ARBA" id="ARBA00023242"/>
    </source>
</evidence>
<dbReference type="InterPro" id="IPR007042">
    <property type="entry name" value="SERRATE/Ars2_C"/>
</dbReference>
<dbReference type="PANTHER" id="PTHR13165:SF0">
    <property type="entry name" value="SERRATE RNA EFFECTOR MOLECULE HOMOLOG"/>
    <property type="match status" value="1"/>
</dbReference>
<organism evidence="6">
    <name type="scientific">Eremomyces bilateralis CBS 781.70</name>
    <dbReference type="NCBI Taxonomy" id="1392243"/>
    <lineage>
        <taxon>Eukaryota</taxon>
        <taxon>Fungi</taxon>
        <taxon>Dikarya</taxon>
        <taxon>Ascomycota</taxon>
        <taxon>Pezizomycotina</taxon>
        <taxon>Dothideomycetes</taxon>
        <taxon>Dothideomycetes incertae sedis</taxon>
        <taxon>Eremomycetales</taxon>
        <taxon>Eremomycetaceae</taxon>
        <taxon>Eremomyces</taxon>
    </lineage>
</organism>
<feature type="region of interest" description="Disordered" evidence="4">
    <location>
        <begin position="600"/>
        <end position="620"/>
    </location>
</feature>
<dbReference type="Proteomes" id="UP000504638">
    <property type="component" value="Unplaced"/>
</dbReference>
<dbReference type="Pfam" id="PF04959">
    <property type="entry name" value="ARS2"/>
    <property type="match status" value="1"/>
</dbReference>
<dbReference type="OrthoDB" id="342064at2759"/>
<keyword evidence="7" id="KW-1185">Reference proteome</keyword>
<evidence type="ECO:0000256" key="2">
    <source>
        <dbReference type="ARBA" id="ARBA00005407"/>
    </source>
</evidence>
<comment type="subcellular location">
    <subcellularLocation>
        <location evidence="1">Nucleus</location>
    </subcellularLocation>
</comment>
<feature type="compositionally biased region" description="Acidic residues" evidence="4">
    <location>
        <begin position="513"/>
        <end position="535"/>
    </location>
</feature>
<dbReference type="GO" id="GO:0016604">
    <property type="term" value="C:nuclear body"/>
    <property type="evidence" value="ECO:0007669"/>
    <property type="project" value="TreeGrafter"/>
</dbReference>
<feature type="compositionally biased region" description="Acidic residues" evidence="4">
    <location>
        <begin position="384"/>
        <end position="393"/>
    </location>
</feature>
<comment type="similarity">
    <text evidence="2">Belongs to the ARS2 family.</text>
</comment>
<feature type="region of interest" description="Disordered" evidence="4">
    <location>
        <begin position="67"/>
        <end position="133"/>
    </location>
</feature>
<evidence type="ECO:0000313" key="7">
    <source>
        <dbReference type="Proteomes" id="UP000504638"/>
    </source>
</evidence>
<feature type="compositionally biased region" description="Low complexity" evidence="4">
    <location>
        <begin position="823"/>
        <end position="840"/>
    </location>
</feature>
<feature type="region of interest" description="Disordered" evidence="4">
    <location>
        <begin position="818"/>
        <end position="866"/>
    </location>
</feature>
<feature type="region of interest" description="Disordered" evidence="4">
    <location>
        <begin position="373"/>
        <end position="406"/>
    </location>
</feature>
<reference evidence="8" key="2">
    <citation type="submission" date="2020-04" db="EMBL/GenBank/DDBJ databases">
        <authorList>
            <consortium name="NCBI Genome Project"/>
        </authorList>
    </citation>
    <scope>NUCLEOTIDE SEQUENCE</scope>
    <source>
        <strain evidence="8">CBS 781.70</strain>
    </source>
</reference>
<dbReference type="Pfam" id="PF12066">
    <property type="entry name" value="SERRATE_Ars2_N"/>
    <property type="match status" value="1"/>
</dbReference>
<name>A0A6G1G6X3_9PEZI</name>
<feature type="domain" description="C2H2-type" evidence="5">
    <location>
        <begin position="695"/>
        <end position="718"/>
    </location>
</feature>
<evidence type="ECO:0000256" key="1">
    <source>
        <dbReference type="ARBA" id="ARBA00004123"/>
    </source>
</evidence>
<dbReference type="RefSeq" id="XP_033535271.1">
    <property type="nucleotide sequence ID" value="XM_033680633.1"/>
</dbReference>
<proteinExistence type="inferred from homology"/>
<accession>A0A6G1G6X3</accession>
<sequence>MEAYQYVGGISCWTSYADYLTAGVKTHDSGRTDSVEDHLRNGPLILFNLDLVLYGIVAHLSSLLGNYDRRPRQPRNRSRSPVAIDRYQPERNRDEYYRGREEPPRRRSPPPVQAGIDRYVPGQEPAAPAVTTNPLPNPLSLDFQVGFNWFAEWWRMDQLIKEEKERQKNGGRRPERLKGEKESREERNKEREQIQAAYDAYKEKLQMQMARTFIHQHKGEEWFKERYDPQVREPLRKRLAEFRKEAYNQWQQDISSGYFDEFNLEGIYKNDSNGAGGIVEKEEGETTAANEVLGVGDLLPSKGGDLRDESAQQPTLLIKTIAPTVSREKMENFCKEHLGEGEGGYKWLSLSDPNPQKKCHRIGWVILNQQQDQSWGLDERGDGREEDMEEGEEGLARSDNETSGPRGTAVKALEQLNGKTIHDEERGDFTCHVGVHEPPALPRKKALWDLFSAPERIERDLQLVTRLANKFDEELGEDHSGVALVEQRVEEMQRQGLLQPPFGTSSKKAKAESEDEDAMEEGEEEEEGTYDEDVDDEDLLAKKKKLDLTVEYLRRVFNFCFFCVFESDSVHELMRKCPGGHLRRPRASLTTPAKIAAKASASGQPFPYKKQDLSGEGEGALSPVEEKKFPKGNPKTQQQLQRAFNWVKTYEDKLFQILDPASVDIKKLGGKPSEEGMEEELHKFVKQEDEAKFRCKVPDCAKLFKGENFWRKHVEKRHAEFFEKIKSDVELVNAYVLDPAHIAPSRTDANSNGHFPMSNHAVTGTPRGFNLSAIPFAFNNAIPGGVPNPAAIQAYFAQNNMVPPPGWTAGGAMMGAEDDRRPGGPIRRFNNRPNNRAGGPYDRPSKDMRNARWGSASGRLTPPRANGARMPVDPRFADAAAALVGPREAVQGRTLRSYEDLDAAGANGSAELNY</sequence>
<dbReference type="AlphaFoldDB" id="A0A6G1G6X3"/>
<dbReference type="Pfam" id="PF13821">
    <property type="entry name" value="DUF4187"/>
    <property type="match status" value="1"/>
</dbReference>
<dbReference type="InterPro" id="IPR025239">
    <property type="entry name" value="DUF4187"/>
</dbReference>
<dbReference type="EMBL" id="ML975154">
    <property type="protein sequence ID" value="KAF1813640.1"/>
    <property type="molecule type" value="Genomic_DNA"/>
</dbReference>
<dbReference type="GeneID" id="54421203"/>
<dbReference type="InterPro" id="IPR021933">
    <property type="entry name" value="SERRATE/Ars2_N"/>
</dbReference>
<evidence type="ECO:0000313" key="8">
    <source>
        <dbReference type="RefSeq" id="XP_033535271.1"/>
    </source>
</evidence>
<keyword evidence="3" id="KW-0539">Nucleus</keyword>
<dbReference type="SMART" id="SM01173">
    <property type="entry name" value="DUF4187"/>
    <property type="match status" value="1"/>
</dbReference>
<evidence type="ECO:0000256" key="4">
    <source>
        <dbReference type="SAM" id="MobiDB-lite"/>
    </source>
</evidence>
<evidence type="ECO:0000313" key="6">
    <source>
        <dbReference type="EMBL" id="KAF1813640.1"/>
    </source>
</evidence>
<dbReference type="InterPro" id="IPR039727">
    <property type="entry name" value="SE/Ars2"/>
</dbReference>
<reference evidence="8" key="3">
    <citation type="submission" date="2025-04" db="UniProtKB">
        <authorList>
            <consortium name="RefSeq"/>
        </authorList>
    </citation>
    <scope>IDENTIFICATION</scope>
    <source>
        <strain evidence="8">CBS 781.70</strain>
    </source>
</reference>
<dbReference type="PROSITE" id="PS00028">
    <property type="entry name" value="ZINC_FINGER_C2H2_1"/>
    <property type="match status" value="1"/>
</dbReference>
<dbReference type="InterPro" id="IPR013087">
    <property type="entry name" value="Znf_C2H2_type"/>
</dbReference>
<dbReference type="GO" id="GO:0031047">
    <property type="term" value="P:regulatory ncRNA-mediated gene silencing"/>
    <property type="evidence" value="ECO:0007669"/>
    <property type="project" value="UniProtKB-ARBA"/>
</dbReference>
<dbReference type="PANTHER" id="PTHR13165">
    <property type="entry name" value="ARSENITE-RESISTANCE PROTEIN 2"/>
    <property type="match status" value="1"/>
</dbReference>
<feature type="region of interest" description="Disordered" evidence="4">
    <location>
        <begin position="165"/>
        <end position="192"/>
    </location>
</feature>
<reference evidence="6 8" key="1">
    <citation type="submission" date="2020-01" db="EMBL/GenBank/DDBJ databases">
        <authorList>
            <consortium name="DOE Joint Genome Institute"/>
            <person name="Haridas S."/>
            <person name="Albert R."/>
            <person name="Binder M."/>
            <person name="Bloem J."/>
            <person name="Labutti K."/>
            <person name="Salamov A."/>
            <person name="Andreopoulos B."/>
            <person name="Baker S.E."/>
            <person name="Barry K."/>
            <person name="Bills G."/>
            <person name="Bluhm B.H."/>
            <person name="Cannon C."/>
            <person name="Castanera R."/>
            <person name="Culley D.E."/>
            <person name="Daum C."/>
            <person name="Ezra D."/>
            <person name="Gonzalez J.B."/>
            <person name="Henrissat B."/>
            <person name="Kuo A."/>
            <person name="Liang C."/>
            <person name="Lipzen A."/>
            <person name="Lutzoni F."/>
            <person name="Magnuson J."/>
            <person name="Mondo S."/>
            <person name="Nolan M."/>
            <person name="Ohm R."/>
            <person name="Pangilinan J."/>
            <person name="Park H.-J."/>
            <person name="Ramirez L."/>
            <person name="Alfaro M."/>
            <person name="Sun H."/>
            <person name="Tritt A."/>
            <person name="Yoshinaga Y."/>
            <person name="Zwiers L.-H."/>
            <person name="Turgeon B.G."/>
            <person name="Goodwin S.B."/>
            <person name="Spatafora J.W."/>
            <person name="Crous P.W."/>
            <person name="Grigoriev I.V."/>
        </authorList>
    </citation>
    <scope>NUCLEOTIDE SEQUENCE</scope>
    <source>
        <strain evidence="6 8">CBS 781.70</strain>
    </source>
</reference>
<gene>
    <name evidence="6 8" type="ORF">P152DRAFT_465516</name>
</gene>
<protein>
    <recommendedName>
        <fullName evidence="5">C2H2-type domain-containing protein</fullName>
    </recommendedName>
</protein>
<dbReference type="GO" id="GO:0016070">
    <property type="term" value="P:RNA metabolic process"/>
    <property type="evidence" value="ECO:0007669"/>
    <property type="project" value="UniProtKB-ARBA"/>
</dbReference>